<reference evidence="2 3" key="2">
    <citation type="journal article" date="2014" name="Genome Announc.">
        <title>Complete Genome Sequence of Methanoregula formicica SMSPT, a Mesophilic Hydrogenotrophic Methanogen Isolated from a Methanogenic Upflow Anaerobic Sludge Blanket Reactor.</title>
        <authorList>
            <person name="Yamamoto K."/>
            <person name="Tamaki H."/>
            <person name="Cadillo-Quiroz H."/>
            <person name="Imachi H."/>
            <person name="Kyrpides N."/>
            <person name="Woyke T."/>
            <person name="Goodwin L."/>
            <person name="Zinder S.H."/>
            <person name="Kamagata Y."/>
            <person name="Liu W.T."/>
        </authorList>
    </citation>
    <scope>NUCLEOTIDE SEQUENCE [LARGE SCALE GENOMIC DNA]</scope>
    <source>
        <strain evidence="3">DSM 22288 / NBRC 105244 / SMSP</strain>
    </source>
</reference>
<dbReference type="OrthoDB" id="51464at2157"/>
<accession>L0HF41</accession>
<protein>
    <submittedName>
        <fullName evidence="2">Collagenase-like protease</fullName>
    </submittedName>
</protein>
<dbReference type="PANTHER" id="PTHR30217:SF10">
    <property type="entry name" value="23S RRNA 5-HYDROXYCYTIDINE C2501 SYNTHASE"/>
    <property type="match status" value="1"/>
</dbReference>
<dbReference type="InParanoid" id="L0HF41"/>
<evidence type="ECO:0000313" key="2">
    <source>
        <dbReference type="EMBL" id="AGB02635.1"/>
    </source>
</evidence>
<keyword evidence="2" id="KW-0378">Hydrolase</keyword>
<dbReference type="STRING" id="593750.Metfor_1605"/>
<dbReference type="KEGG" id="mfo:Metfor_1605"/>
<dbReference type="HOGENOM" id="CLU_011540_4_0_2"/>
<dbReference type="GO" id="GO:0008233">
    <property type="term" value="F:peptidase activity"/>
    <property type="evidence" value="ECO:0007669"/>
    <property type="project" value="UniProtKB-KW"/>
</dbReference>
<feature type="domain" description="Peptidase U32 collagenase" evidence="1">
    <location>
        <begin position="402"/>
        <end position="524"/>
    </location>
</feature>
<dbReference type="RefSeq" id="WP_015285598.1">
    <property type="nucleotide sequence ID" value="NC_019943.1"/>
</dbReference>
<dbReference type="Pfam" id="PF01136">
    <property type="entry name" value="Peptidase_U32"/>
    <property type="match status" value="2"/>
</dbReference>
<dbReference type="InterPro" id="IPR051454">
    <property type="entry name" value="RNA/ubiquinone_mod_enzymes"/>
</dbReference>
<dbReference type="eggNOG" id="arCOG03203">
    <property type="taxonomic scope" value="Archaea"/>
</dbReference>
<evidence type="ECO:0000313" key="3">
    <source>
        <dbReference type="Proteomes" id="UP000010824"/>
    </source>
</evidence>
<dbReference type="InterPro" id="IPR020988">
    <property type="entry name" value="Pept_U32_collagenase"/>
</dbReference>
<keyword evidence="2" id="KW-0645">Protease</keyword>
<dbReference type="GeneID" id="14307994"/>
<proteinExistence type="predicted"/>
<evidence type="ECO:0000259" key="1">
    <source>
        <dbReference type="Pfam" id="PF12392"/>
    </source>
</evidence>
<dbReference type="Proteomes" id="UP000010824">
    <property type="component" value="Chromosome"/>
</dbReference>
<dbReference type="Pfam" id="PF12392">
    <property type="entry name" value="DUF3656"/>
    <property type="match status" value="1"/>
</dbReference>
<dbReference type="EMBL" id="CP003167">
    <property type="protein sequence ID" value="AGB02635.1"/>
    <property type="molecule type" value="Genomic_DNA"/>
</dbReference>
<sequence precursor="true">MNPRARTLPELLAPAGSPEALRAAIAAGADAVYLSGKRFGARKYAANFSDKEIEEAVRYAHSYGICVYVTVNTLIHDRELDGVLEYLSWLWSIGVDAVLVQDAGLAALAREFLPGLTLHASTQMTIHNSDGVRWAAEQGLSRVVLARELSLYEVEQIAEETRDTGTGLEVFAHGALCYGYSGQCLLSSVIGGRSGNRGMCAQPCRKPYALVQGETDAYGRPENLKEVAQKEKYLLSPKDLCTYNHLPELVKSPVASLKIEGRMKSPEYVAMVVSTYRRALDAIAAGTWEPSREDYRDLLMAFNREFTDGYLFGDRYGKLMGRDAPDNRGLAVGRVERYDRKSKTAFVRPSCLVTPVPGDGLLITLPGEAGRDLGFALNAAAKPSPRGYLLPVPAPVPEGALVYITSSPGFDARARRIIAKPPADLLRPLPADMEITISSSGSVAIDGPVTRPDGTTIPVSYQPDRALEPATTRPLTAGQLEEQFRKTGGTPFVVGECTIHYDGGLFAPMALLNDMRREFFRRAGELLDASYRPSPEDIGKARKALQARVSGRSPHTRRGGRNGADRLRLAVITDIPDQVRGARDGGADTILFEPAVPSERHTCAGRVPDGFLRMQIREAMDACRNTRARFVLKLPRILHDGELEKILAEITEAEREGLAFCMSENPGISHTVARTIPGMALLGGAGLNIFNHAAATRSAPRYRLLTLSSELSRNEIAELIASSVGSGDVPDFALIVQGSSEALVTEDCIPRLVRQCRGDKGRIFALRDDTGRVFPLHEAADCRTRIANAAELCLIDMLKEIRDAGIAEIIVDARFRPPAYTAAMTRLYREAVDALGEPGAPRDVKLRDLKERAKALSLGGITAGHFIRGLKE</sequence>
<organism evidence="2 3">
    <name type="scientific">Methanoregula formicica (strain DSM 22288 / NBRC 105244 / SMSP)</name>
    <dbReference type="NCBI Taxonomy" id="593750"/>
    <lineage>
        <taxon>Archaea</taxon>
        <taxon>Methanobacteriati</taxon>
        <taxon>Methanobacteriota</taxon>
        <taxon>Stenosarchaea group</taxon>
        <taxon>Methanomicrobia</taxon>
        <taxon>Methanomicrobiales</taxon>
        <taxon>Methanoregulaceae</taxon>
        <taxon>Methanoregula</taxon>
    </lineage>
</organism>
<gene>
    <name evidence="2" type="ordered locus">Metfor_1605</name>
</gene>
<dbReference type="GO" id="GO:0006508">
    <property type="term" value="P:proteolysis"/>
    <property type="evidence" value="ECO:0007669"/>
    <property type="project" value="UniProtKB-KW"/>
</dbReference>
<dbReference type="PROSITE" id="PS01276">
    <property type="entry name" value="PEPTIDASE_U32"/>
    <property type="match status" value="1"/>
</dbReference>
<dbReference type="PANTHER" id="PTHR30217">
    <property type="entry name" value="PEPTIDASE U32 FAMILY"/>
    <property type="match status" value="1"/>
</dbReference>
<dbReference type="AlphaFoldDB" id="L0HF41"/>
<name>L0HF41_METFS</name>
<dbReference type="InterPro" id="IPR001539">
    <property type="entry name" value="Peptidase_U32"/>
</dbReference>
<reference evidence="3" key="1">
    <citation type="submission" date="2011-12" db="EMBL/GenBank/DDBJ databases">
        <title>Complete sequence of Methanoregula formicicum SMSP.</title>
        <authorList>
            <person name="Lucas S."/>
            <person name="Han J."/>
            <person name="Lapidus A."/>
            <person name="Cheng J.-F."/>
            <person name="Goodwin L."/>
            <person name="Pitluck S."/>
            <person name="Peters L."/>
            <person name="Ovchinnikova G."/>
            <person name="Teshima H."/>
            <person name="Detter J.C."/>
            <person name="Han C."/>
            <person name="Tapia R."/>
            <person name="Land M."/>
            <person name="Hauser L."/>
            <person name="Kyrpides N."/>
            <person name="Ivanova N."/>
            <person name="Pagani I."/>
            <person name="Imachi H."/>
            <person name="Tamaki H."/>
            <person name="Sekiguchi Y."/>
            <person name="Kamagata Y."/>
            <person name="Cadillo-Quiroz H."/>
            <person name="Zinder S."/>
            <person name="Liu W.-T."/>
            <person name="Woyke T."/>
        </authorList>
    </citation>
    <scope>NUCLEOTIDE SEQUENCE [LARGE SCALE GENOMIC DNA]</scope>
    <source>
        <strain evidence="3">DSM 22288 / NBRC 105244 / SMSP</strain>
    </source>
</reference>
<keyword evidence="3" id="KW-1185">Reference proteome</keyword>